<evidence type="ECO:0000256" key="8">
    <source>
        <dbReference type="ARBA" id="ARBA00023125"/>
    </source>
</evidence>
<dbReference type="SUPFAM" id="SSF47353">
    <property type="entry name" value="Retrovirus capsid dimerization domain-like"/>
    <property type="match status" value="1"/>
</dbReference>
<keyword evidence="6" id="KW-0862">Zinc</keyword>
<evidence type="ECO:0000256" key="11">
    <source>
        <dbReference type="PROSITE-ProRule" id="PRU00042"/>
    </source>
</evidence>
<evidence type="ECO:0000256" key="3">
    <source>
        <dbReference type="ARBA" id="ARBA00022723"/>
    </source>
</evidence>
<dbReference type="SMART" id="SM00431">
    <property type="entry name" value="SCAN"/>
    <property type="match status" value="1"/>
</dbReference>
<dbReference type="PROSITE" id="PS50804">
    <property type="entry name" value="SCAN_BOX"/>
    <property type="match status" value="1"/>
</dbReference>
<feature type="domain" description="C2H2-type" evidence="12">
    <location>
        <begin position="425"/>
        <end position="452"/>
    </location>
</feature>
<dbReference type="InterPro" id="IPR001909">
    <property type="entry name" value="KRAB"/>
</dbReference>
<protein>
    <submittedName>
        <fullName evidence="16">Zinc finger protein 773-like</fullName>
    </submittedName>
</protein>
<dbReference type="Pfam" id="PF02023">
    <property type="entry name" value="SCAN"/>
    <property type="match status" value="1"/>
</dbReference>
<comment type="subcellular location">
    <subcellularLocation>
        <location evidence="1">Nucleus</location>
    </subcellularLocation>
</comment>
<evidence type="ECO:0000256" key="2">
    <source>
        <dbReference type="ARBA" id="ARBA00006991"/>
    </source>
</evidence>
<evidence type="ECO:0000256" key="4">
    <source>
        <dbReference type="ARBA" id="ARBA00022737"/>
    </source>
</evidence>
<evidence type="ECO:0000256" key="7">
    <source>
        <dbReference type="ARBA" id="ARBA00023015"/>
    </source>
</evidence>
<dbReference type="Proteomes" id="UP000694871">
    <property type="component" value="Unplaced"/>
</dbReference>
<feature type="domain" description="KRAB" evidence="14">
    <location>
        <begin position="161"/>
        <end position="232"/>
    </location>
</feature>
<evidence type="ECO:0000313" key="15">
    <source>
        <dbReference type="Proteomes" id="UP000694871"/>
    </source>
</evidence>
<sequence length="644" mass="74373">MASQTFPLSQKQAEETGYFDPTDLFGTWTGMGWMPSLFSSVSRKAPEACCSLKEDPVDTPPEVIVAVPKDIEESNRQRFRLGTVPVGETPWQTLSRLDEAAQRWLRPQDRTKGQIVDMIVLEQFLEVLPWGMQTWVRAKEPRSSEEAARLAEAYLGQQWPVAFQEVAVYFTQEEWDLLDEEQRYLYYSVMQENSENMASLEQLIATSDPVLHPECMEESHIMNLQKPNKKEITCKGVTRSDNVTEFELPSPKLDKISSPHEYDWMFQMRQEKEIQMLNEENCQRDSCSGDESESIDVCKNPQQGDATVEQPPETLWWDLFFEPKLSKAIEMKSVGHQGILPELTQGYSAPKEGNFTKGLPQLRVSKRNYPCSVCGKSFDRRANLIKHQRIHTGEKPYSCAECGKRFDQQSNLNVHLRVHTGEKPYGCPDCGRRFSIKSHLHGHYRIHTGEKPYECEGCGKRFRVKSCLNKHRRIHAGEKPYKCLSCKKTFTCSSDLIKHQVTHSGEKDYMCSECGKNFANRSDLNKHERIHTEKPYKCLSCKKTFTCSSDLIKHQVTHSGEKDYMCSECGKNFTNRSDLNKHERIHTGEKPFVCPICEKRFRDVSQKNKHQRIHTDGKPYECSMCGEKFRDGSQQNRHQRIHVL</sequence>
<evidence type="ECO:0000256" key="10">
    <source>
        <dbReference type="ARBA" id="ARBA00023242"/>
    </source>
</evidence>
<dbReference type="RefSeq" id="XP_015283485.1">
    <property type="nucleotide sequence ID" value="XM_015427999.1"/>
</dbReference>
<keyword evidence="9" id="KW-0804">Transcription</keyword>
<feature type="domain" description="C2H2-type" evidence="12">
    <location>
        <begin position="481"/>
        <end position="508"/>
    </location>
</feature>
<feature type="domain" description="C2H2-type" evidence="12">
    <location>
        <begin position="453"/>
        <end position="480"/>
    </location>
</feature>
<dbReference type="PANTHER" id="PTHR24404">
    <property type="entry name" value="ZINC FINGER PROTEIN"/>
    <property type="match status" value="1"/>
</dbReference>
<dbReference type="PROSITE" id="PS50157">
    <property type="entry name" value="ZINC_FINGER_C2H2_2"/>
    <property type="match status" value="10"/>
</dbReference>
<feature type="domain" description="C2H2-type" evidence="12">
    <location>
        <begin position="592"/>
        <end position="619"/>
    </location>
</feature>
<evidence type="ECO:0000256" key="6">
    <source>
        <dbReference type="ARBA" id="ARBA00022833"/>
    </source>
</evidence>
<keyword evidence="3" id="KW-0479">Metal-binding</keyword>
<dbReference type="SMART" id="SM00355">
    <property type="entry name" value="ZnF_C2H2"/>
    <property type="match status" value="10"/>
</dbReference>
<dbReference type="SMART" id="SM00349">
    <property type="entry name" value="KRAB"/>
    <property type="match status" value="1"/>
</dbReference>
<dbReference type="Pfam" id="PF01352">
    <property type="entry name" value="KRAB"/>
    <property type="match status" value="1"/>
</dbReference>
<dbReference type="Pfam" id="PF00096">
    <property type="entry name" value="zf-C2H2"/>
    <property type="match status" value="8"/>
</dbReference>
<keyword evidence="8" id="KW-0238">DNA-binding</keyword>
<feature type="domain" description="C2H2-type" evidence="12">
    <location>
        <begin position="369"/>
        <end position="396"/>
    </location>
</feature>
<dbReference type="SUPFAM" id="SSF109640">
    <property type="entry name" value="KRAB domain (Kruppel-associated box)"/>
    <property type="match status" value="1"/>
</dbReference>
<dbReference type="InterPro" id="IPR038269">
    <property type="entry name" value="SCAN_sf"/>
</dbReference>
<dbReference type="InterPro" id="IPR013087">
    <property type="entry name" value="Znf_C2H2_type"/>
</dbReference>
<evidence type="ECO:0000256" key="1">
    <source>
        <dbReference type="ARBA" id="ARBA00004123"/>
    </source>
</evidence>
<dbReference type="PROSITE" id="PS50805">
    <property type="entry name" value="KRAB"/>
    <property type="match status" value="1"/>
</dbReference>
<evidence type="ECO:0000313" key="16">
    <source>
        <dbReference type="RefSeq" id="XP_015283485.1"/>
    </source>
</evidence>
<keyword evidence="5 11" id="KW-0863">Zinc-finger</keyword>
<dbReference type="Gene3D" id="1.10.4020.10">
    <property type="entry name" value="DNA breaking-rejoining enzymes"/>
    <property type="match status" value="1"/>
</dbReference>
<proteinExistence type="inferred from homology"/>
<evidence type="ECO:0000259" key="14">
    <source>
        <dbReference type="PROSITE" id="PS50805"/>
    </source>
</evidence>
<accession>A0ABM1LBZ8</accession>
<reference evidence="16" key="1">
    <citation type="submission" date="2025-08" db="UniProtKB">
        <authorList>
            <consortium name="RefSeq"/>
        </authorList>
    </citation>
    <scope>IDENTIFICATION</scope>
</reference>
<keyword evidence="10" id="KW-0539">Nucleus</keyword>
<feature type="domain" description="C2H2-type" evidence="12">
    <location>
        <begin position="536"/>
        <end position="563"/>
    </location>
</feature>
<organism evidence="15 16">
    <name type="scientific">Gekko japonicus</name>
    <name type="common">Schlegel's Japanese gecko</name>
    <dbReference type="NCBI Taxonomy" id="146911"/>
    <lineage>
        <taxon>Eukaryota</taxon>
        <taxon>Metazoa</taxon>
        <taxon>Chordata</taxon>
        <taxon>Craniata</taxon>
        <taxon>Vertebrata</taxon>
        <taxon>Euteleostomi</taxon>
        <taxon>Lepidosauria</taxon>
        <taxon>Squamata</taxon>
        <taxon>Bifurcata</taxon>
        <taxon>Gekkota</taxon>
        <taxon>Gekkonidae</taxon>
        <taxon>Gekkoninae</taxon>
        <taxon>Gekko</taxon>
    </lineage>
</organism>
<feature type="domain" description="SCAN box" evidence="13">
    <location>
        <begin position="76"/>
        <end position="152"/>
    </location>
</feature>
<evidence type="ECO:0000256" key="9">
    <source>
        <dbReference type="ARBA" id="ARBA00023163"/>
    </source>
</evidence>
<evidence type="ECO:0000259" key="13">
    <source>
        <dbReference type="PROSITE" id="PS50804"/>
    </source>
</evidence>
<name>A0ABM1LBZ8_GEKJA</name>
<comment type="similarity">
    <text evidence="2">Belongs to the krueppel C2H2-type zinc-finger protein family.</text>
</comment>
<dbReference type="Gene3D" id="3.30.160.60">
    <property type="entry name" value="Classic Zinc Finger"/>
    <property type="match status" value="10"/>
</dbReference>
<dbReference type="CDD" id="cd07765">
    <property type="entry name" value="KRAB_A-box"/>
    <property type="match status" value="1"/>
</dbReference>
<feature type="domain" description="C2H2-type" evidence="12">
    <location>
        <begin position="397"/>
        <end position="424"/>
    </location>
</feature>
<dbReference type="InterPro" id="IPR036051">
    <property type="entry name" value="KRAB_dom_sf"/>
</dbReference>
<feature type="domain" description="C2H2-type" evidence="12">
    <location>
        <begin position="509"/>
        <end position="536"/>
    </location>
</feature>
<dbReference type="CDD" id="cd07936">
    <property type="entry name" value="SCAN"/>
    <property type="match status" value="1"/>
</dbReference>
<dbReference type="InterPro" id="IPR050589">
    <property type="entry name" value="Ikaros_C2H2-ZF"/>
</dbReference>
<keyword evidence="15" id="KW-1185">Reference proteome</keyword>
<dbReference type="PROSITE" id="PS00028">
    <property type="entry name" value="ZINC_FINGER_C2H2_1"/>
    <property type="match status" value="10"/>
</dbReference>
<keyword evidence="4" id="KW-0677">Repeat</keyword>
<evidence type="ECO:0000259" key="12">
    <source>
        <dbReference type="PROSITE" id="PS50157"/>
    </source>
</evidence>
<evidence type="ECO:0000256" key="5">
    <source>
        <dbReference type="ARBA" id="ARBA00022771"/>
    </source>
</evidence>
<keyword evidence="7" id="KW-0805">Transcription regulation</keyword>
<gene>
    <name evidence="16" type="primary">LOC107124518</name>
</gene>
<dbReference type="SUPFAM" id="SSF57667">
    <property type="entry name" value="beta-beta-alpha zinc fingers"/>
    <property type="match status" value="6"/>
</dbReference>
<dbReference type="PANTHER" id="PTHR24404:SF41">
    <property type="entry name" value="ZINC FINGER PROTEIN 613"/>
    <property type="match status" value="1"/>
</dbReference>
<feature type="domain" description="C2H2-type" evidence="12">
    <location>
        <begin position="620"/>
        <end position="644"/>
    </location>
</feature>
<dbReference type="InterPro" id="IPR036236">
    <property type="entry name" value="Znf_C2H2_sf"/>
</dbReference>
<dbReference type="GeneID" id="107124518"/>
<feature type="domain" description="C2H2-type" evidence="12">
    <location>
        <begin position="564"/>
        <end position="591"/>
    </location>
</feature>
<dbReference type="Gene3D" id="6.10.140.140">
    <property type="match status" value="1"/>
</dbReference>
<dbReference type="InterPro" id="IPR003309">
    <property type="entry name" value="SCAN_dom"/>
</dbReference>